<dbReference type="OrthoDB" id="688827at2759"/>
<comment type="caution">
    <text evidence="2">The sequence shown here is derived from an EMBL/GenBank/DDBJ whole genome shotgun (WGS) entry which is preliminary data.</text>
</comment>
<proteinExistence type="predicted"/>
<feature type="region of interest" description="Disordered" evidence="1">
    <location>
        <begin position="268"/>
        <end position="350"/>
    </location>
</feature>
<accession>A0A8T0WMG2</accession>
<dbReference type="AlphaFoldDB" id="A0A8T0WMG2"/>
<dbReference type="EMBL" id="CM029038">
    <property type="protein sequence ID" value="KAG2650222.1"/>
    <property type="molecule type" value="Genomic_DNA"/>
</dbReference>
<feature type="compositionally biased region" description="Basic and acidic residues" evidence="1">
    <location>
        <begin position="276"/>
        <end position="331"/>
    </location>
</feature>
<gene>
    <name evidence="2" type="ORF">PVAP13_1NG173400</name>
</gene>
<organism evidence="2 3">
    <name type="scientific">Panicum virgatum</name>
    <name type="common">Blackwell switchgrass</name>
    <dbReference type="NCBI Taxonomy" id="38727"/>
    <lineage>
        <taxon>Eukaryota</taxon>
        <taxon>Viridiplantae</taxon>
        <taxon>Streptophyta</taxon>
        <taxon>Embryophyta</taxon>
        <taxon>Tracheophyta</taxon>
        <taxon>Spermatophyta</taxon>
        <taxon>Magnoliopsida</taxon>
        <taxon>Liliopsida</taxon>
        <taxon>Poales</taxon>
        <taxon>Poaceae</taxon>
        <taxon>PACMAD clade</taxon>
        <taxon>Panicoideae</taxon>
        <taxon>Panicodae</taxon>
        <taxon>Paniceae</taxon>
        <taxon>Panicinae</taxon>
        <taxon>Panicum</taxon>
        <taxon>Panicum sect. Hiantes</taxon>
    </lineage>
</organism>
<dbReference type="PANTHER" id="PTHR33087:SF21">
    <property type="entry name" value="OS03G0782100 PROTEIN"/>
    <property type="match status" value="1"/>
</dbReference>
<name>A0A8T0WMG2_PANVG</name>
<feature type="compositionally biased region" description="Low complexity" evidence="1">
    <location>
        <begin position="332"/>
        <end position="341"/>
    </location>
</feature>
<dbReference type="PANTHER" id="PTHR33087">
    <property type="entry name" value="OS07G0539200 PROTEIN"/>
    <property type="match status" value="1"/>
</dbReference>
<evidence type="ECO:0000313" key="3">
    <source>
        <dbReference type="Proteomes" id="UP000823388"/>
    </source>
</evidence>
<evidence type="ECO:0000256" key="1">
    <source>
        <dbReference type="SAM" id="MobiDB-lite"/>
    </source>
</evidence>
<keyword evidence="3" id="KW-1185">Reference proteome</keyword>
<dbReference type="Proteomes" id="UP000823388">
    <property type="component" value="Chromosome 1N"/>
</dbReference>
<protein>
    <recommendedName>
        <fullName evidence="4">DUF4283 domain-containing protein</fullName>
    </recommendedName>
</protein>
<evidence type="ECO:0008006" key="4">
    <source>
        <dbReference type="Google" id="ProtNLM"/>
    </source>
</evidence>
<reference evidence="2" key="1">
    <citation type="submission" date="2020-05" db="EMBL/GenBank/DDBJ databases">
        <title>WGS assembly of Panicum virgatum.</title>
        <authorList>
            <person name="Lovell J.T."/>
            <person name="Jenkins J."/>
            <person name="Shu S."/>
            <person name="Juenger T.E."/>
            <person name="Schmutz J."/>
        </authorList>
    </citation>
    <scope>NUCLEOTIDE SEQUENCE</scope>
    <source>
        <strain evidence="2">AP13</strain>
    </source>
</reference>
<sequence length="383" mass="43087">MARLGDLCTRPDDDFLFVPSSVDLEKEVEEWEGTALVVMAMSAPASTGVREVEAVVLDEMCLHRGAVVVSRHQPEPFLLKFSDHRRAEEATRMKCFRHHGVILNVRPWRSLSAALGAAMFFRVRLRLEGVPMHAWSPDIVEKLIGRNCALEYIDTNLLHLDDTRTIDLGAWTPNPSRIPKRMWLIFTNRSAGGPSFSVSASPLERWQRGTKYGVLLHLEWIYDYTNASSEPYGGAQAIPEPEKRELPWERGVVDGALAAPAAFPPFNVPPPVWTVRQDRDDISRRSFKGGQHDKNREANGGERHRQPRYNNDHPDRTWECRWRGDRDDASGRSRSTGSASAPLRYATGGSSKVVGARGLCRTRRSPLLADLPLWISGSYKKPS</sequence>
<dbReference type="InterPro" id="IPR053253">
    <property type="entry name" value="Sex_diff_modulator"/>
</dbReference>
<evidence type="ECO:0000313" key="2">
    <source>
        <dbReference type="EMBL" id="KAG2650222.1"/>
    </source>
</evidence>